<proteinExistence type="predicted"/>
<gene>
    <name evidence="1" type="ORF">LCGC14_1292990</name>
</gene>
<comment type="caution">
    <text evidence="1">The sequence shown here is derived from an EMBL/GenBank/DDBJ whole genome shotgun (WGS) entry which is preliminary data.</text>
</comment>
<protein>
    <submittedName>
        <fullName evidence="1">Uncharacterized protein</fullName>
    </submittedName>
</protein>
<reference evidence="1" key="1">
    <citation type="journal article" date="2015" name="Nature">
        <title>Complex archaea that bridge the gap between prokaryotes and eukaryotes.</title>
        <authorList>
            <person name="Spang A."/>
            <person name="Saw J.H."/>
            <person name="Jorgensen S.L."/>
            <person name="Zaremba-Niedzwiedzka K."/>
            <person name="Martijn J."/>
            <person name="Lind A.E."/>
            <person name="van Eijk R."/>
            <person name="Schleper C."/>
            <person name="Guy L."/>
            <person name="Ettema T.J."/>
        </authorList>
    </citation>
    <scope>NUCLEOTIDE SEQUENCE</scope>
</reference>
<evidence type="ECO:0000313" key="1">
    <source>
        <dbReference type="EMBL" id="KKM85055.1"/>
    </source>
</evidence>
<sequence length="285" mass="31005">ASEITVGGTTDQNHIYCTTFFDDARDEMLAAHRWNFAKKRGFALETTKPLFGWDNAFTRPSDTIKVWGIDEAPDAPFEVEAALILTNHGDRPKAWATAEIYIANDYVKVTPDTWATGVAVIDGQYLLSGDLIYEVLVTHTTDTISNDVTAGNLISRGEGSLGTYLIAVAHTSDTVAADIAAGNLTPAGGDSEVLAVEYVYQRTDVDAWPVSARQTLIINLARMLAPAIKQNEEASLNLQSMLYGGPKTTGYLSIARTIDAQESGPMSVTTRTLLTSRRSRRGYYS</sequence>
<dbReference type="EMBL" id="LAZR01007471">
    <property type="protein sequence ID" value="KKM85055.1"/>
    <property type="molecule type" value="Genomic_DNA"/>
</dbReference>
<organism evidence="1">
    <name type="scientific">marine sediment metagenome</name>
    <dbReference type="NCBI Taxonomy" id="412755"/>
    <lineage>
        <taxon>unclassified sequences</taxon>
        <taxon>metagenomes</taxon>
        <taxon>ecological metagenomes</taxon>
    </lineage>
</organism>
<accession>A0A0F9N8D7</accession>
<name>A0A0F9N8D7_9ZZZZ</name>
<feature type="non-terminal residue" evidence="1">
    <location>
        <position position="1"/>
    </location>
</feature>
<dbReference type="AlphaFoldDB" id="A0A0F9N8D7"/>